<evidence type="ECO:0000313" key="3">
    <source>
        <dbReference type="EMBL" id="KAA8566792.1"/>
    </source>
</evidence>
<evidence type="ECO:0000259" key="2">
    <source>
        <dbReference type="Pfam" id="PF11817"/>
    </source>
</evidence>
<protein>
    <recommendedName>
        <fullName evidence="5">Trafficking protein particle complex subunit 11 domain-containing protein</fullName>
    </recommendedName>
</protein>
<comment type="caution">
    <text evidence="3">The sequence shown here is derived from an EMBL/GenBank/DDBJ whole genome shotgun (WGS) entry which is preliminary data.</text>
</comment>
<reference evidence="3 4" key="1">
    <citation type="submission" date="2019-06" db="EMBL/GenBank/DDBJ databases">
        <title>Genome Sequence of the Brown Rot Fungal Pathogen Monilinia fructicola.</title>
        <authorList>
            <person name="De Miccolis Angelini R.M."/>
            <person name="Landi L."/>
            <person name="Abate D."/>
            <person name="Pollastro S."/>
            <person name="Romanazzi G."/>
            <person name="Faretra F."/>
        </authorList>
    </citation>
    <scope>NUCLEOTIDE SEQUENCE [LARGE SCALE GENOMIC DNA]</scope>
    <source>
        <strain evidence="3 4">Mfrc123</strain>
    </source>
</reference>
<evidence type="ECO:0000313" key="4">
    <source>
        <dbReference type="Proteomes" id="UP000322873"/>
    </source>
</evidence>
<organism evidence="3 4">
    <name type="scientific">Monilinia fructicola</name>
    <name type="common">Brown rot fungus</name>
    <name type="synonym">Ciboria fructicola</name>
    <dbReference type="NCBI Taxonomy" id="38448"/>
    <lineage>
        <taxon>Eukaryota</taxon>
        <taxon>Fungi</taxon>
        <taxon>Dikarya</taxon>
        <taxon>Ascomycota</taxon>
        <taxon>Pezizomycotina</taxon>
        <taxon>Leotiomycetes</taxon>
        <taxon>Helotiales</taxon>
        <taxon>Sclerotiniaceae</taxon>
        <taxon>Monilinia</taxon>
    </lineage>
</organism>
<dbReference type="InterPro" id="IPR021773">
    <property type="entry name" value="TPC11"/>
</dbReference>
<dbReference type="PANTHER" id="PTHR14374">
    <property type="entry name" value="FOIE GRAS"/>
    <property type="match status" value="1"/>
</dbReference>
<sequence length="1230" mass="138044">MDGYATAYVAHNLPLLVVSGLGADPSSTNARLKEGGVIITSDIAPLESEDAQCILKCFKENDAEKLPWNGYEHGEKKKFKVKVVGRDYLLPSRKAPPPTSASYSPDAGSPVPSSRLILHSPISPLTPGSTVFPDGLLDTKWIDKHQDHVPSAYLSFYKFTSDPNLATLHDNQLKTDIINIKNILNKSGYKTRLVVALLSETPGVPSPDVEERLSNIRKATGLDAKTSLFFLPPQSSSVEIQAFVETIYFTIYPLCIEYYRDLSKHARRKRNRGVVPLPTAPPTSGTSQTLTGQGWNVRYDFKLGVFAEFRQEMDVAIRSYESGYEALLGEEVLGTIATWSPRFNEGRLIADVLAIRILRCLLWNGHSSTAVRRWQAHRERIRDFVDRRGKGSATYGWQAWEARWATIMAEMIKKVGFADFKKSKSVIYLPLDKITTSGLQPWDNLHHPGYWYREASKHLIARRALALSIPEEDRSPPGSSPASQIASRVYTYDTYLCPQPHEENPLPGRKGIDHASLIIEVLNKAISEFQARGQHRLVQELLFQCGKEHMKREAWDDALRILRALWQKMTYRNEGWWVVVEDIAWTLRKAAVKVGDGGTIIAVDWELLHTCFVRQSKWHYNIAKSLEGLSTVKVKPAVVLHAEEIQSFLTASYAFEKSEGKVGEQSLSQLVVKSSALASSVPVTINEIRLEFIGGMKPIILRHKPSTEASKNQKSTVLYKKTSLVDESMAERGHELEDPPTRQTLASYEDLTFSPGQTKVFEFGNLLREAGDAKALKATFSIVSDLFDFDYVHSFDRSTFPEIWYGESGTKKRLVRTRPSSIHVLPKPPKLELCIVEFQEQYYTNELISLHLEVKNGEETDSIVNLEARLLGENIPSNIILRRVDSADPLDDTSSKEDADHELSLGTIASGSSIIVEILISSIDIPAIYDLNLKASYNLVIDMETPILQAISAQLSILNPFEANYDFSPRIHPDPWASFFTHEESLEVVPDEQENDREAFGLAQKWCLTTRFASFATEDIMVEDVDVEILGVQGGIKCTTNKLTTIPEGGVKVSPKVLEEAQFDAFTQKYSLDDRGTATLDLSLVIKWRRNKDGSNINTCIVPVPRLLVSSSEPRVLAAVTYSSTIPSMIHFDVTIENPSHHFLSFAINMEPSEQFAFSGVKQSTLQLVPLSRRTIKFRLLPTIRGDWIGPIRCVIRDTYFQKVLKIAPTEGMKSEKEGLLIWVPSDEEF</sequence>
<keyword evidence="4" id="KW-1185">Reference proteome</keyword>
<evidence type="ECO:0008006" key="5">
    <source>
        <dbReference type="Google" id="ProtNLM"/>
    </source>
</evidence>
<dbReference type="InterPro" id="IPR012880">
    <property type="entry name" value="Gryzun"/>
</dbReference>
<feature type="domain" description="Gryzun putative trafficking through Golgi" evidence="1">
    <location>
        <begin position="638"/>
        <end position="1225"/>
    </location>
</feature>
<gene>
    <name evidence="3" type="ORF">EYC84_009892</name>
</gene>
<evidence type="ECO:0000259" key="1">
    <source>
        <dbReference type="Pfam" id="PF07919"/>
    </source>
</evidence>
<dbReference type="AlphaFoldDB" id="A0A5M9JG38"/>
<proteinExistence type="predicted"/>
<dbReference type="Pfam" id="PF11817">
    <property type="entry name" value="Foie-gras_1"/>
    <property type="match status" value="1"/>
</dbReference>
<accession>A0A5M9JG38</accession>
<dbReference type="PANTHER" id="PTHR14374:SF0">
    <property type="entry name" value="TRAFFICKING PROTEIN PARTICLE COMPLEX SUBUNIT 11"/>
    <property type="match status" value="1"/>
</dbReference>
<dbReference type="VEuPathDB" id="FungiDB:MFRU_054g00220"/>
<dbReference type="Pfam" id="PF07919">
    <property type="entry name" value="Gryzun"/>
    <property type="match status" value="1"/>
</dbReference>
<dbReference type="EMBL" id="VICG01000011">
    <property type="protein sequence ID" value="KAA8566792.1"/>
    <property type="molecule type" value="Genomic_DNA"/>
</dbReference>
<dbReference type="Proteomes" id="UP000322873">
    <property type="component" value="Unassembled WGS sequence"/>
</dbReference>
<feature type="domain" description="Trafficking protein particle complex subunit 11" evidence="2">
    <location>
        <begin position="342"/>
        <end position="609"/>
    </location>
</feature>
<name>A0A5M9JG38_MONFR</name>